<dbReference type="InterPro" id="IPR020476">
    <property type="entry name" value="Nudix_hydrolase"/>
</dbReference>
<dbReference type="SUPFAM" id="SSF55811">
    <property type="entry name" value="Nudix"/>
    <property type="match status" value="1"/>
</dbReference>
<dbReference type="PRINTS" id="PR00502">
    <property type="entry name" value="NUDIXFAMILY"/>
</dbReference>
<feature type="domain" description="Nudix hydrolase" evidence="4">
    <location>
        <begin position="15"/>
        <end position="149"/>
    </location>
</feature>
<dbReference type="EMBL" id="MZGV01000116">
    <property type="protein sequence ID" value="OPJ55208.1"/>
    <property type="molecule type" value="Genomic_DNA"/>
</dbReference>
<dbReference type="Gene3D" id="3.90.79.10">
    <property type="entry name" value="Nucleoside Triphosphate Pyrophosphohydrolase"/>
    <property type="match status" value="1"/>
</dbReference>
<gene>
    <name evidence="5" type="primary">mutT4</name>
    <name evidence="5" type="ORF">CLORY_44460</name>
</gene>
<dbReference type="EC" id="3.6.1.-" evidence="5"/>
<evidence type="ECO:0000259" key="4">
    <source>
        <dbReference type="PROSITE" id="PS51462"/>
    </source>
</evidence>
<keyword evidence="2 3" id="KW-0378">Hydrolase</keyword>
<dbReference type="PROSITE" id="PS00893">
    <property type="entry name" value="NUDIX_BOX"/>
    <property type="match status" value="1"/>
</dbReference>
<comment type="cofactor">
    <cofactor evidence="1">
        <name>Mg(2+)</name>
        <dbReference type="ChEBI" id="CHEBI:18420"/>
    </cofactor>
</comment>
<dbReference type="RefSeq" id="WP_079428645.1">
    <property type="nucleotide sequence ID" value="NZ_MZGV01000116.1"/>
</dbReference>
<keyword evidence="6" id="KW-1185">Reference proteome</keyword>
<evidence type="ECO:0000256" key="1">
    <source>
        <dbReference type="ARBA" id="ARBA00001946"/>
    </source>
</evidence>
<sequence>MGYIEELRKIVGHRPLILVGAVVVIIDEKKRILLEKRKTTSYGKWGLPGGLMELGESTEDTARREVLEETGLTVGKLNFIQVDSGRDRLVKVPNGDEFYAVTIAYYSDEISGEIAMDETESLDVKFFPINKLPSNIVESHGEIMQKFLKIYDNI</sequence>
<dbReference type="OrthoDB" id="9787476at2"/>
<dbReference type="PANTHER" id="PTHR43046">
    <property type="entry name" value="GDP-MANNOSE MANNOSYL HYDROLASE"/>
    <property type="match status" value="1"/>
</dbReference>
<accession>A0A1V4I5F2</accession>
<proteinExistence type="inferred from homology"/>
<dbReference type="InterPro" id="IPR020084">
    <property type="entry name" value="NUDIX_hydrolase_CS"/>
</dbReference>
<evidence type="ECO:0000256" key="2">
    <source>
        <dbReference type="ARBA" id="ARBA00022801"/>
    </source>
</evidence>
<dbReference type="InterPro" id="IPR015797">
    <property type="entry name" value="NUDIX_hydrolase-like_dom_sf"/>
</dbReference>
<dbReference type="Proteomes" id="UP000190080">
    <property type="component" value="Unassembled WGS sequence"/>
</dbReference>
<dbReference type="PANTHER" id="PTHR43046:SF2">
    <property type="entry name" value="8-OXO-DGTP DIPHOSPHATASE-RELATED"/>
    <property type="match status" value="1"/>
</dbReference>
<evidence type="ECO:0000313" key="6">
    <source>
        <dbReference type="Proteomes" id="UP000190080"/>
    </source>
</evidence>
<dbReference type="CDD" id="cd04677">
    <property type="entry name" value="NUDIX_Hydrolase"/>
    <property type="match status" value="1"/>
</dbReference>
<dbReference type="GO" id="GO:0016787">
    <property type="term" value="F:hydrolase activity"/>
    <property type="evidence" value="ECO:0007669"/>
    <property type="project" value="UniProtKB-KW"/>
</dbReference>
<dbReference type="PROSITE" id="PS51462">
    <property type="entry name" value="NUDIX"/>
    <property type="match status" value="1"/>
</dbReference>
<dbReference type="AlphaFoldDB" id="A0A1V4I5F2"/>
<comment type="similarity">
    <text evidence="3">Belongs to the Nudix hydrolase family.</text>
</comment>
<protein>
    <submittedName>
        <fullName evidence="5">Putative mutator protein MutT4</fullName>
        <ecNumber evidence="5">3.6.1.-</ecNumber>
    </submittedName>
</protein>
<dbReference type="STRING" id="1450648.CLORY_44460"/>
<dbReference type="Pfam" id="PF00293">
    <property type="entry name" value="NUDIX"/>
    <property type="match status" value="1"/>
</dbReference>
<reference evidence="5 6" key="1">
    <citation type="submission" date="2017-03" db="EMBL/GenBank/DDBJ databases">
        <title>Genome sequence of Clostridium oryzae DSM 28571.</title>
        <authorList>
            <person name="Poehlein A."/>
            <person name="Daniel R."/>
        </authorList>
    </citation>
    <scope>NUCLEOTIDE SEQUENCE [LARGE SCALE GENOMIC DNA]</scope>
    <source>
        <strain evidence="5 6">DSM 28571</strain>
    </source>
</reference>
<name>A0A1V4I5F2_9CLOT</name>
<comment type="caution">
    <text evidence="5">The sequence shown here is derived from an EMBL/GenBank/DDBJ whole genome shotgun (WGS) entry which is preliminary data.</text>
</comment>
<organism evidence="5 6">
    <name type="scientific">Clostridium oryzae</name>
    <dbReference type="NCBI Taxonomy" id="1450648"/>
    <lineage>
        <taxon>Bacteria</taxon>
        <taxon>Bacillati</taxon>
        <taxon>Bacillota</taxon>
        <taxon>Clostridia</taxon>
        <taxon>Eubacteriales</taxon>
        <taxon>Clostridiaceae</taxon>
        <taxon>Clostridium</taxon>
    </lineage>
</organism>
<evidence type="ECO:0000313" key="5">
    <source>
        <dbReference type="EMBL" id="OPJ55208.1"/>
    </source>
</evidence>
<dbReference type="InterPro" id="IPR000086">
    <property type="entry name" value="NUDIX_hydrolase_dom"/>
</dbReference>
<evidence type="ECO:0000256" key="3">
    <source>
        <dbReference type="RuleBase" id="RU003476"/>
    </source>
</evidence>